<protein>
    <submittedName>
        <fullName evidence="1">Uncharacterized protein</fullName>
    </submittedName>
</protein>
<proteinExistence type="predicted"/>
<evidence type="ECO:0000313" key="1">
    <source>
        <dbReference type="EMBL" id="EKD30149.1"/>
    </source>
</evidence>
<organism evidence="1">
    <name type="scientific">uncultured bacterium</name>
    <name type="common">gcode 4</name>
    <dbReference type="NCBI Taxonomy" id="1234023"/>
    <lineage>
        <taxon>Bacteria</taxon>
        <taxon>environmental samples</taxon>
    </lineage>
</organism>
<comment type="caution">
    <text evidence="1">The sequence shown here is derived from an EMBL/GenBank/DDBJ whole genome shotgun (WGS) entry which is preliminary data.</text>
</comment>
<dbReference type="AlphaFoldDB" id="K1YXR8"/>
<accession>K1YXR8</accession>
<name>K1YXR8_9BACT</name>
<sequence length="159" mass="18508">MVCHKIGTVSPGKSISFPGIFRRIDFIFRSLRWCFLYKGLLNNNGLWRTYFYCSGKENLLTDNEVLFYGKFILFCDFIYRNVIFFSKPLYGIACSNHISKSCYGWNFNSVVRMKYNVLIKIIRPNNGVYAHIELRSDIPKRVSLLNRISKKLVGSAHIA</sequence>
<gene>
    <name evidence="1" type="ORF">ACD_78C00137G0001</name>
</gene>
<reference evidence="1" key="1">
    <citation type="journal article" date="2012" name="Science">
        <title>Fermentation, hydrogen, and sulfur metabolism in multiple uncultivated bacterial phyla.</title>
        <authorList>
            <person name="Wrighton K.C."/>
            <person name="Thomas B.C."/>
            <person name="Sharon I."/>
            <person name="Miller C.S."/>
            <person name="Castelle C.J."/>
            <person name="VerBerkmoes N.C."/>
            <person name="Wilkins M.J."/>
            <person name="Hettich R.L."/>
            <person name="Lipton M.S."/>
            <person name="Williams K.H."/>
            <person name="Long P.E."/>
            <person name="Banfield J.F."/>
        </authorList>
    </citation>
    <scope>NUCLEOTIDE SEQUENCE [LARGE SCALE GENOMIC DNA]</scope>
</reference>
<feature type="non-terminal residue" evidence="1">
    <location>
        <position position="159"/>
    </location>
</feature>
<dbReference type="EMBL" id="AMFJ01034137">
    <property type="protein sequence ID" value="EKD30149.1"/>
    <property type="molecule type" value="Genomic_DNA"/>
</dbReference>